<organism evidence="2 3">
    <name type="scientific">Pseudomonas ekonensis</name>
    <dbReference type="NCBI Taxonomy" id="2842353"/>
    <lineage>
        <taxon>Bacteria</taxon>
        <taxon>Pseudomonadati</taxon>
        <taxon>Pseudomonadota</taxon>
        <taxon>Gammaproteobacteria</taxon>
        <taxon>Pseudomonadales</taxon>
        <taxon>Pseudomonadaceae</taxon>
        <taxon>Pseudomonas</taxon>
    </lineage>
</organism>
<evidence type="ECO:0000256" key="1">
    <source>
        <dbReference type="SAM" id="SignalP"/>
    </source>
</evidence>
<accession>A0ABS6PER0</accession>
<dbReference type="EMBL" id="JAHSTS010000002">
    <property type="protein sequence ID" value="MBV4458956.1"/>
    <property type="molecule type" value="Genomic_DNA"/>
</dbReference>
<dbReference type="Pfam" id="PF10976">
    <property type="entry name" value="DUF2790"/>
    <property type="match status" value="1"/>
</dbReference>
<dbReference type="RefSeq" id="WP_217892578.1">
    <property type="nucleotide sequence ID" value="NZ_JAHSTS010000002.1"/>
</dbReference>
<sequence length="82" mass="8753">MQKIPLLLALLAGLAAQAQAQAQADEEAVAYRYGMTLDIAQVVSVTPVADICGVVPVEMTYLDSHGERHILQYSEFGTGCSN</sequence>
<evidence type="ECO:0000313" key="2">
    <source>
        <dbReference type="EMBL" id="MBV4458956.1"/>
    </source>
</evidence>
<protein>
    <submittedName>
        <fullName evidence="2">DUF2790 domain-containing protein</fullName>
    </submittedName>
</protein>
<keyword evidence="1" id="KW-0732">Signal</keyword>
<comment type="caution">
    <text evidence="2">The sequence shown here is derived from an EMBL/GenBank/DDBJ whole genome shotgun (WGS) entry which is preliminary data.</text>
</comment>
<reference evidence="2 3" key="1">
    <citation type="submission" date="2021-06" db="EMBL/GenBank/DDBJ databases">
        <title>Updating the genus Pseudomonas: Description of 43 new species and partition of the Pseudomonas putida group.</title>
        <authorList>
            <person name="Girard L."/>
            <person name="Lood C."/>
            <person name="Vandamme P."/>
            <person name="Rokni-Zadeh H."/>
            <person name="Van Noort V."/>
            <person name="Hofte M."/>
            <person name="Lavigne R."/>
            <person name="De Mot R."/>
        </authorList>
    </citation>
    <scope>NUCLEOTIDE SEQUENCE [LARGE SCALE GENOMIC DNA]</scope>
    <source>
        <strain evidence="2 3">COR58</strain>
    </source>
</reference>
<proteinExistence type="predicted"/>
<feature type="chain" id="PRO_5046189705" evidence="1">
    <location>
        <begin position="21"/>
        <end position="82"/>
    </location>
</feature>
<dbReference type="InterPro" id="IPR021245">
    <property type="entry name" value="DUF2790"/>
</dbReference>
<keyword evidence="3" id="KW-1185">Reference proteome</keyword>
<evidence type="ECO:0000313" key="3">
    <source>
        <dbReference type="Proteomes" id="UP000765224"/>
    </source>
</evidence>
<gene>
    <name evidence="2" type="ORF">KVG96_13425</name>
</gene>
<name>A0ABS6PER0_9PSED</name>
<dbReference type="Proteomes" id="UP000765224">
    <property type="component" value="Unassembled WGS sequence"/>
</dbReference>
<feature type="signal peptide" evidence="1">
    <location>
        <begin position="1"/>
        <end position="20"/>
    </location>
</feature>